<feature type="transmembrane region" description="Helical" evidence="2">
    <location>
        <begin position="31"/>
        <end position="51"/>
    </location>
</feature>
<protein>
    <submittedName>
        <fullName evidence="4">Type IV pilin</fullName>
    </submittedName>
</protein>
<dbReference type="SUPFAM" id="SSF49265">
    <property type="entry name" value="Fibronectin type III"/>
    <property type="match status" value="1"/>
</dbReference>
<evidence type="ECO:0000313" key="5">
    <source>
        <dbReference type="Proteomes" id="UP001139494"/>
    </source>
</evidence>
<organism evidence="4 5">
    <name type="scientific">Natronomonas aquatica</name>
    <dbReference type="NCBI Taxonomy" id="2841590"/>
    <lineage>
        <taxon>Archaea</taxon>
        <taxon>Methanobacteriati</taxon>
        <taxon>Methanobacteriota</taxon>
        <taxon>Stenosarchaea group</taxon>
        <taxon>Halobacteria</taxon>
        <taxon>Halobacteriales</taxon>
        <taxon>Natronomonadaceae</taxon>
        <taxon>Natronomonas</taxon>
    </lineage>
</organism>
<feature type="region of interest" description="Disordered" evidence="1">
    <location>
        <begin position="429"/>
        <end position="473"/>
    </location>
</feature>
<dbReference type="InterPro" id="IPR012859">
    <property type="entry name" value="Pilin_N_archaeal"/>
</dbReference>
<feature type="region of interest" description="Disordered" evidence="1">
    <location>
        <begin position="214"/>
        <end position="234"/>
    </location>
</feature>
<dbReference type="PROSITE" id="PS50853">
    <property type="entry name" value="FN3"/>
    <property type="match status" value="1"/>
</dbReference>
<proteinExistence type="predicted"/>
<dbReference type="EMBL" id="JAHLKM010000003">
    <property type="protein sequence ID" value="MCQ4332617.1"/>
    <property type="molecule type" value="Genomic_DNA"/>
</dbReference>
<keyword evidence="2" id="KW-1133">Transmembrane helix</keyword>
<feature type="domain" description="Fibronectin type-III" evidence="3">
    <location>
        <begin position="464"/>
        <end position="563"/>
    </location>
</feature>
<dbReference type="RefSeq" id="WP_256028553.1">
    <property type="nucleotide sequence ID" value="NZ_JAHLKM010000003.1"/>
</dbReference>
<evidence type="ECO:0000259" key="3">
    <source>
        <dbReference type="PROSITE" id="PS50853"/>
    </source>
</evidence>
<keyword evidence="2" id="KW-0812">Transmembrane</keyword>
<evidence type="ECO:0000313" key="4">
    <source>
        <dbReference type="EMBL" id="MCQ4332617.1"/>
    </source>
</evidence>
<name>A0A9R1D654_9EURY</name>
<keyword evidence="2" id="KW-0472">Membrane</keyword>
<feature type="compositionally biased region" description="Polar residues" evidence="1">
    <location>
        <begin position="429"/>
        <end position="443"/>
    </location>
</feature>
<dbReference type="Proteomes" id="UP001139494">
    <property type="component" value="Unassembled WGS sequence"/>
</dbReference>
<comment type="caution">
    <text evidence="4">The sequence shown here is derived from an EMBL/GenBank/DDBJ whole genome shotgun (WGS) entry which is preliminary data.</text>
</comment>
<dbReference type="PANTHER" id="PTHR38138">
    <property type="entry name" value="VNG6441H"/>
    <property type="match status" value="1"/>
</dbReference>
<dbReference type="PANTHER" id="PTHR38138:SF1">
    <property type="entry name" value="ARCHAEAL TYPE IV PILIN N-TERMINAL DOMAIN-CONTAINING PROTEIN"/>
    <property type="match status" value="1"/>
</dbReference>
<feature type="compositionally biased region" description="Polar residues" evidence="1">
    <location>
        <begin position="214"/>
        <end position="226"/>
    </location>
</feature>
<dbReference type="AlphaFoldDB" id="A0A9R1D654"/>
<evidence type="ECO:0000256" key="1">
    <source>
        <dbReference type="SAM" id="MobiDB-lite"/>
    </source>
</evidence>
<dbReference type="Gene3D" id="2.60.40.10">
    <property type="entry name" value="Immunoglobulins"/>
    <property type="match status" value="3"/>
</dbReference>
<dbReference type="CDD" id="cd00063">
    <property type="entry name" value="FN3"/>
    <property type="match status" value="1"/>
</dbReference>
<gene>
    <name evidence="4" type="ORF">KM295_03750</name>
</gene>
<reference evidence="4" key="1">
    <citation type="journal article" date="2023" name="Front. Microbiol.">
        <title>Genomic-based phylogenetic and metabolic analyses of the genus Natronomonas, and description of Natronomonas aquatica sp. nov.</title>
        <authorList>
            <person name="Garcia-Roldan A."/>
            <person name="Duran-Viseras A."/>
            <person name="de la Haba R.R."/>
            <person name="Corral P."/>
            <person name="Sanchez-Porro C."/>
            <person name="Ventosa A."/>
        </authorList>
    </citation>
    <scope>NUCLEOTIDE SEQUENCE</scope>
    <source>
        <strain evidence="4">F2-12</strain>
    </source>
</reference>
<dbReference type="InterPro" id="IPR013783">
    <property type="entry name" value="Ig-like_fold"/>
</dbReference>
<keyword evidence="5" id="KW-1185">Reference proteome</keyword>
<dbReference type="Pfam" id="PF07790">
    <property type="entry name" value="Pilin_N"/>
    <property type="match status" value="1"/>
</dbReference>
<dbReference type="SMART" id="SM00060">
    <property type="entry name" value="FN3"/>
    <property type="match status" value="1"/>
</dbReference>
<accession>A0A9R1D654</accession>
<dbReference type="InterPro" id="IPR036116">
    <property type="entry name" value="FN3_sf"/>
</dbReference>
<sequence length="674" mass="70507">MSILHRLGFDRCPTPFPTTASERGQSETVGVLMLTGIVIVLALTVGVAMTLNVTSQTETAPQIDLEGSATKDTVTLEHAGGSRLEVADLEVVLRGDSTERYDLASFTQRSGTNTTWFEAGDSWQRDHGLSGDTVEVLLVDTASNTIAGRTTLELTATGPFFEVEITDTNSPVEQGESLEVDVAVENTGIDTGTQDVEFTFDGAVEGTESVTLSPGNTASRTFTYDTSGDPPDTYTIGASTDNRTAEETVIVTEKQANITVTAVEGLSDGTTNDTYQSSVTVTESANIETDGLGVELIVEERDSKATVFQETKTPGEISGESLTVDFDVGQLDANSYNYFTTAAADNAVTDGESGEFVVGEPPFFNVTIDGTNSPVNSGSTVSVDATIENTEGIEGTQTVRLDIDGATEDSQSVTLAGSANQTITLEWTTPNNAHNDSPYTATVSSDDDSDATQITVESGGGSTPPTVTTQDATEIGGSSATLNGELTDTGTANNVDVYFEYREVGVGGAWTSTTPESLSAPGTFSATISGLSSGTNYEFRAVAETNNAGSDTGSTLTFTTADPDPPEFTSIDVTSAGSGNDNDQLTFEYTTTNDATGVTLFAETSRGTELVNDPNALTDTTGTTYTFDAVNMNARDINIEMTVENADGESRTCSGTITTQGGTLTETQMTCVVN</sequence>
<dbReference type="InterPro" id="IPR003961">
    <property type="entry name" value="FN3_dom"/>
</dbReference>
<evidence type="ECO:0000256" key="2">
    <source>
        <dbReference type="SAM" id="Phobius"/>
    </source>
</evidence>